<dbReference type="EMBL" id="CWOW01000009">
    <property type="protein sequence ID" value="CSA61930.1"/>
    <property type="molecule type" value="Genomic_DNA"/>
</dbReference>
<accession>A0A655R038</accession>
<dbReference type="Proteomes" id="UP000044806">
    <property type="component" value="Unassembled WGS sequence"/>
</dbReference>
<sequence>MELRSSRDINPCIVGEGNLRIDWVVLVTDFEATDFHRNIHRFSRDCARCHLVTIRRGDFELVVDGFGHGIAHVVLTFTGGTRLLRRVH</sequence>
<organism evidence="2 3">
    <name type="scientific">Vibrio cholerae</name>
    <dbReference type="NCBI Taxonomy" id="666"/>
    <lineage>
        <taxon>Bacteria</taxon>
        <taxon>Pseudomonadati</taxon>
        <taxon>Pseudomonadota</taxon>
        <taxon>Gammaproteobacteria</taxon>
        <taxon>Vibrionales</taxon>
        <taxon>Vibrionaceae</taxon>
        <taxon>Vibrio</taxon>
    </lineage>
</organism>
<evidence type="ECO:0000313" key="1">
    <source>
        <dbReference type="EMBL" id="CSA61930.1"/>
    </source>
</evidence>
<dbReference type="Proteomes" id="UP000041770">
    <property type="component" value="Unassembled WGS sequence"/>
</dbReference>
<evidence type="ECO:0000313" key="3">
    <source>
        <dbReference type="Proteomes" id="UP000041770"/>
    </source>
</evidence>
<reference evidence="3 4" key="1">
    <citation type="submission" date="2015-07" db="EMBL/GenBank/DDBJ databases">
        <authorList>
            <consortium name="Pathogen Informatics"/>
        </authorList>
    </citation>
    <scope>NUCLEOTIDE SEQUENCE [LARGE SCALE GENOMIC DNA]</scope>
    <source>
        <strain evidence="2 3">A316</strain>
        <strain evidence="1 4">A51</strain>
    </source>
</reference>
<protein>
    <submittedName>
        <fullName evidence="2">Uncharacterized protein</fullName>
    </submittedName>
</protein>
<dbReference type="EMBL" id="CWQY01000005">
    <property type="protein sequence ID" value="CSC31867.1"/>
    <property type="molecule type" value="Genomic_DNA"/>
</dbReference>
<evidence type="ECO:0000313" key="4">
    <source>
        <dbReference type="Proteomes" id="UP000044806"/>
    </source>
</evidence>
<proteinExistence type="predicted"/>
<evidence type="ECO:0000313" key="2">
    <source>
        <dbReference type="EMBL" id="CSC31867.1"/>
    </source>
</evidence>
<name>A0A655R038_VIBCL</name>
<dbReference type="AlphaFoldDB" id="A0A655R038"/>
<gene>
    <name evidence="1" type="ORF">ERS013165_02021</name>
    <name evidence="2" type="ORF">ERS013200_01134</name>
</gene>